<organism evidence="5 6">
    <name type="scientific">candidate division TA06 bacterium B3_TA06</name>
    <dbReference type="NCBI Taxonomy" id="2012487"/>
    <lineage>
        <taxon>Bacteria</taxon>
        <taxon>Bacteria division TA06</taxon>
    </lineage>
</organism>
<evidence type="ECO:0000256" key="3">
    <source>
        <dbReference type="ARBA" id="ARBA00023014"/>
    </source>
</evidence>
<dbReference type="SUPFAM" id="SSF46548">
    <property type="entry name" value="alpha-helical ferredoxin"/>
    <property type="match status" value="1"/>
</dbReference>
<protein>
    <recommendedName>
        <fullName evidence="4">4Fe-4S ferredoxin-type domain-containing protein</fullName>
    </recommendedName>
</protein>
<gene>
    <name evidence="5" type="ORF">CEE36_04415</name>
</gene>
<accession>A0A532V7V4</accession>
<proteinExistence type="predicted"/>
<dbReference type="Proteomes" id="UP000317778">
    <property type="component" value="Unassembled WGS sequence"/>
</dbReference>
<dbReference type="EMBL" id="NJBO01000005">
    <property type="protein sequence ID" value="TKJ43283.1"/>
    <property type="molecule type" value="Genomic_DNA"/>
</dbReference>
<dbReference type="GO" id="GO:0046872">
    <property type="term" value="F:metal ion binding"/>
    <property type="evidence" value="ECO:0007669"/>
    <property type="project" value="UniProtKB-KW"/>
</dbReference>
<sequence>MIKINDLRTLFEHLKRESQIVGLKKDGSRYFYQVIDLYDDWESSVLLGNFSPKEVFFPQDEVLFYFKAQKTILPKDEVKPNVLWGVRPCDIAGIGELERMFNQEGEEGYKDPYFIQRFDKTLIVGLACTEPWPSCFCTSVEGSPYKSEGADIFIYPTEDGYLIETPSKKGEAAIEGLDVEEVGDVSQLEVDRRRAESKIKKYEFGSVTGGIADKLKQMIDSSFWDSIHSACIGCGTCAFVCPSCHCFDVSDASRGARGLRSRQWDSCLYEGYTLETSGHNPRPSGSQRWRQRLNHKFNYFVEVFGMYQCLGCGRCGRACPVNINIAEIAAKAISWE</sequence>
<dbReference type="PANTHER" id="PTHR40447:SF1">
    <property type="entry name" value="ANAEROBIC SULFITE REDUCTASE SUBUNIT A"/>
    <property type="match status" value="1"/>
</dbReference>
<keyword evidence="3" id="KW-0411">Iron-sulfur</keyword>
<keyword evidence="2" id="KW-0408">Iron</keyword>
<evidence type="ECO:0000313" key="5">
    <source>
        <dbReference type="EMBL" id="TKJ43283.1"/>
    </source>
</evidence>
<evidence type="ECO:0000313" key="6">
    <source>
        <dbReference type="Proteomes" id="UP000317778"/>
    </source>
</evidence>
<feature type="domain" description="4Fe-4S ferredoxin-type" evidence="4">
    <location>
        <begin position="300"/>
        <end position="328"/>
    </location>
</feature>
<keyword evidence="1" id="KW-0479">Metal-binding</keyword>
<dbReference type="InterPro" id="IPR017900">
    <property type="entry name" value="4Fe4S_Fe_S_CS"/>
</dbReference>
<dbReference type="InterPro" id="IPR009051">
    <property type="entry name" value="Helical_ferredxn"/>
</dbReference>
<reference evidence="5 6" key="1">
    <citation type="submission" date="2017-06" db="EMBL/GenBank/DDBJ databases">
        <title>Novel microbial phyla capable of carbon fixation and sulfur reduction in deep-sea sediments.</title>
        <authorList>
            <person name="Huang J."/>
            <person name="Baker B."/>
            <person name="Wang Y."/>
        </authorList>
    </citation>
    <scope>NUCLEOTIDE SEQUENCE [LARGE SCALE GENOMIC DNA]</scope>
    <source>
        <strain evidence="5">B3_TA06</strain>
    </source>
</reference>
<dbReference type="InterPro" id="IPR017896">
    <property type="entry name" value="4Fe4S_Fe-S-bd"/>
</dbReference>
<evidence type="ECO:0000256" key="2">
    <source>
        <dbReference type="ARBA" id="ARBA00023004"/>
    </source>
</evidence>
<evidence type="ECO:0000259" key="4">
    <source>
        <dbReference type="PROSITE" id="PS51379"/>
    </source>
</evidence>
<evidence type="ECO:0000256" key="1">
    <source>
        <dbReference type="ARBA" id="ARBA00022723"/>
    </source>
</evidence>
<dbReference type="Pfam" id="PF17179">
    <property type="entry name" value="Fer4_22"/>
    <property type="match status" value="1"/>
</dbReference>
<name>A0A532V7V4_UNCT6</name>
<dbReference type="GO" id="GO:0051536">
    <property type="term" value="F:iron-sulfur cluster binding"/>
    <property type="evidence" value="ECO:0007669"/>
    <property type="project" value="UniProtKB-KW"/>
</dbReference>
<comment type="caution">
    <text evidence="5">The sequence shown here is derived from an EMBL/GenBank/DDBJ whole genome shotgun (WGS) entry which is preliminary data.</text>
</comment>
<dbReference type="PROSITE" id="PS51379">
    <property type="entry name" value="4FE4S_FER_2"/>
    <property type="match status" value="2"/>
</dbReference>
<dbReference type="PROSITE" id="PS00198">
    <property type="entry name" value="4FE4S_FER_1"/>
    <property type="match status" value="2"/>
</dbReference>
<feature type="domain" description="4Fe-4S ferredoxin-type" evidence="4">
    <location>
        <begin position="220"/>
        <end position="252"/>
    </location>
</feature>
<dbReference type="PANTHER" id="PTHR40447">
    <property type="entry name" value="ANAEROBIC SULFITE REDUCTASE SUBUNIT A"/>
    <property type="match status" value="1"/>
</dbReference>
<dbReference type="AlphaFoldDB" id="A0A532V7V4"/>
<dbReference type="Gene3D" id="1.10.1060.10">
    <property type="entry name" value="Alpha-helical ferredoxin"/>
    <property type="match status" value="1"/>
</dbReference>